<feature type="transmembrane region" description="Helical" evidence="8">
    <location>
        <begin position="249"/>
        <end position="272"/>
    </location>
</feature>
<evidence type="ECO:0000256" key="4">
    <source>
        <dbReference type="ARBA" id="ARBA00022679"/>
    </source>
</evidence>
<evidence type="ECO:0000256" key="2">
    <source>
        <dbReference type="ARBA" id="ARBA00022475"/>
    </source>
</evidence>
<dbReference type="EMBL" id="MOCA01000005">
    <property type="protein sequence ID" value="RON99813.1"/>
    <property type="molecule type" value="Genomic_DNA"/>
</dbReference>
<feature type="transmembrane region" description="Helical" evidence="8">
    <location>
        <begin position="168"/>
        <end position="194"/>
    </location>
</feature>
<dbReference type="GO" id="GO:0016763">
    <property type="term" value="F:pentosyltransferase activity"/>
    <property type="evidence" value="ECO:0007669"/>
    <property type="project" value="TreeGrafter"/>
</dbReference>
<feature type="transmembrane region" description="Helical" evidence="8">
    <location>
        <begin position="12"/>
        <end position="29"/>
    </location>
</feature>
<feature type="transmembrane region" description="Helical" evidence="8">
    <location>
        <begin position="284"/>
        <end position="301"/>
    </location>
</feature>
<organism evidence="10 11">
    <name type="scientific">Pseudomonas moraviensis</name>
    <dbReference type="NCBI Taxonomy" id="321662"/>
    <lineage>
        <taxon>Bacteria</taxon>
        <taxon>Pseudomonadati</taxon>
        <taxon>Pseudomonadota</taxon>
        <taxon>Gammaproteobacteria</taxon>
        <taxon>Pseudomonadales</taxon>
        <taxon>Pseudomonadaceae</taxon>
        <taxon>Pseudomonas</taxon>
    </lineage>
</organism>
<keyword evidence="4" id="KW-0808">Transferase</keyword>
<keyword evidence="3" id="KW-0328">Glycosyltransferase</keyword>
<evidence type="ECO:0000256" key="1">
    <source>
        <dbReference type="ARBA" id="ARBA00004651"/>
    </source>
</evidence>
<evidence type="ECO:0000256" key="5">
    <source>
        <dbReference type="ARBA" id="ARBA00022692"/>
    </source>
</evidence>
<dbReference type="Proteomes" id="UP000284207">
    <property type="component" value="Unassembled WGS sequence"/>
</dbReference>
<feature type="transmembrane region" description="Helical" evidence="8">
    <location>
        <begin position="138"/>
        <end position="156"/>
    </location>
</feature>
<feature type="transmembrane region" description="Helical" evidence="8">
    <location>
        <begin position="313"/>
        <end position="330"/>
    </location>
</feature>
<dbReference type="InterPro" id="IPR050297">
    <property type="entry name" value="LipidA_mod_glycosyltrf_83"/>
</dbReference>
<comment type="subcellular location">
    <subcellularLocation>
        <location evidence="1">Cell membrane</location>
        <topology evidence="1">Multi-pass membrane protein</topology>
    </subcellularLocation>
</comment>
<dbReference type="Pfam" id="PF13231">
    <property type="entry name" value="PMT_2"/>
    <property type="match status" value="1"/>
</dbReference>
<dbReference type="InterPro" id="IPR038731">
    <property type="entry name" value="RgtA/B/C-like"/>
</dbReference>
<feature type="domain" description="Glycosyltransferase RgtA/B/C/D-like" evidence="9">
    <location>
        <begin position="65"/>
        <end position="224"/>
    </location>
</feature>
<keyword evidence="6 8" id="KW-1133">Transmembrane helix</keyword>
<dbReference type="PANTHER" id="PTHR33908:SF11">
    <property type="entry name" value="MEMBRANE PROTEIN"/>
    <property type="match status" value="1"/>
</dbReference>
<feature type="transmembrane region" description="Helical" evidence="8">
    <location>
        <begin position="85"/>
        <end position="105"/>
    </location>
</feature>
<protein>
    <recommendedName>
        <fullName evidence="9">Glycosyltransferase RgtA/B/C/D-like domain-containing protein</fullName>
    </recommendedName>
</protein>
<evidence type="ECO:0000259" key="9">
    <source>
        <dbReference type="Pfam" id="PF13231"/>
    </source>
</evidence>
<evidence type="ECO:0000313" key="11">
    <source>
        <dbReference type="Proteomes" id="UP000284207"/>
    </source>
</evidence>
<dbReference type="PANTHER" id="PTHR33908">
    <property type="entry name" value="MANNOSYLTRANSFERASE YKCB-RELATED"/>
    <property type="match status" value="1"/>
</dbReference>
<keyword evidence="5 8" id="KW-0812">Transmembrane</keyword>
<reference evidence="10 11" key="1">
    <citation type="submission" date="2016-10" db="EMBL/GenBank/DDBJ databases">
        <title>Comparative genome analysis of multiple Pseudomonas spp. focuses on biocontrol and plant growth promoting traits.</title>
        <authorList>
            <person name="Tao X.-Y."/>
            <person name="Taylor C.G."/>
        </authorList>
    </citation>
    <scope>NUCLEOTIDE SEQUENCE [LARGE SCALE GENOMIC DNA]</scope>
    <source>
        <strain evidence="10 11">36B3</strain>
    </source>
</reference>
<feature type="transmembrane region" description="Helical" evidence="8">
    <location>
        <begin position="114"/>
        <end position="132"/>
    </location>
</feature>
<evidence type="ECO:0000256" key="6">
    <source>
        <dbReference type="ARBA" id="ARBA00022989"/>
    </source>
</evidence>
<comment type="caution">
    <text evidence="10">The sequence shown here is derived from an EMBL/GenBank/DDBJ whole genome shotgun (WGS) entry which is preliminary data.</text>
</comment>
<sequence length="470" mass="54094">MFSKRDKKIFRKYVPLLLIVVLGMVLRLNDLLEKSLWYDEVFSVGVSNPNNSLSEVFHQTVEDVHPPFYQILLWLVFHVFGYEEWVARVFSVVLGVALIPSIYCLGRKLFNERVGMIAALLSSVDFVLIALSRDARSYSLLVFFGVVSFLFFFRVVERKNVREVCLYTAFASLLVNTHYFGFFLVMAQFIFLLYFSVRTGLDRRLFIASCAAALGVALSLIPVLSYMLENFKKTDTWIRKPEDDFLVEWFTLLFGNQTIALICGMFMVFALMKLLVVEDRKDSLKLLLVWWFLGFTVAWLRSSLFTPILSFRNMVVFVPVILIFVAYGFSLVRDDFVRWMLLVFVCVMSISFYLMSPDYSKLRIEHDLRSPVKKIIGEAKNVPVYAGAIYAGYFNILGSSIRPLPYEVLIAELTQKATPPCFYVIDIDQVHDESERLTKMLVEHVKYQNNSIALYGVKEGHGCEPVINGP</sequence>
<evidence type="ECO:0000256" key="3">
    <source>
        <dbReference type="ARBA" id="ARBA00022676"/>
    </source>
</evidence>
<name>A0A423NNG4_9PSED</name>
<dbReference type="GO" id="GO:0009103">
    <property type="term" value="P:lipopolysaccharide biosynthetic process"/>
    <property type="evidence" value="ECO:0007669"/>
    <property type="project" value="UniProtKB-ARBA"/>
</dbReference>
<accession>A0A423NNG4</accession>
<feature type="transmembrane region" description="Helical" evidence="8">
    <location>
        <begin position="206"/>
        <end position="228"/>
    </location>
</feature>
<feature type="transmembrane region" description="Helical" evidence="8">
    <location>
        <begin position="336"/>
        <end position="355"/>
    </location>
</feature>
<keyword evidence="2" id="KW-1003">Cell membrane</keyword>
<proteinExistence type="predicted"/>
<gene>
    <name evidence="10" type="ORF">BK674_12220</name>
</gene>
<dbReference type="GO" id="GO:0005886">
    <property type="term" value="C:plasma membrane"/>
    <property type="evidence" value="ECO:0007669"/>
    <property type="project" value="UniProtKB-SubCell"/>
</dbReference>
<evidence type="ECO:0000256" key="7">
    <source>
        <dbReference type="ARBA" id="ARBA00023136"/>
    </source>
</evidence>
<keyword evidence="7 8" id="KW-0472">Membrane</keyword>
<evidence type="ECO:0000256" key="8">
    <source>
        <dbReference type="SAM" id="Phobius"/>
    </source>
</evidence>
<dbReference type="AlphaFoldDB" id="A0A423NNG4"/>
<evidence type="ECO:0000313" key="10">
    <source>
        <dbReference type="EMBL" id="RON99813.1"/>
    </source>
</evidence>